<feature type="compositionally biased region" description="Low complexity" evidence="8">
    <location>
        <begin position="466"/>
        <end position="476"/>
    </location>
</feature>
<evidence type="ECO:0000256" key="10">
    <source>
        <dbReference type="SAM" id="SignalP"/>
    </source>
</evidence>
<evidence type="ECO:0000256" key="2">
    <source>
        <dbReference type="ARBA" id="ARBA00022448"/>
    </source>
</evidence>
<keyword evidence="7" id="KW-0407">Ion channel</keyword>
<dbReference type="SUPFAM" id="SSF81324">
    <property type="entry name" value="Voltage-gated potassium channels"/>
    <property type="match status" value="1"/>
</dbReference>
<evidence type="ECO:0000259" key="11">
    <source>
        <dbReference type="Pfam" id="PF07885"/>
    </source>
</evidence>
<feature type="signal peptide" evidence="10">
    <location>
        <begin position="1"/>
        <end position="19"/>
    </location>
</feature>
<keyword evidence="6 9" id="KW-0472">Membrane</keyword>
<dbReference type="Proteomes" id="UP000594262">
    <property type="component" value="Unplaced"/>
</dbReference>
<evidence type="ECO:0000256" key="1">
    <source>
        <dbReference type="ARBA" id="ARBA00004141"/>
    </source>
</evidence>
<dbReference type="EnsemblMetazoa" id="CLYHEMT019116.1">
    <property type="protein sequence ID" value="CLYHEMP019116.1"/>
    <property type="gene ID" value="CLYHEMG019116"/>
</dbReference>
<organism evidence="12 13">
    <name type="scientific">Clytia hemisphaerica</name>
    <dbReference type="NCBI Taxonomy" id="252671"/>
    <lineage>
        <taxon>Eukaryota</taxon>
        <taxon>Metazoa</taxon>
        <taxon>Cnidaria</taxon>
        <taxon>Hydrozoa</taxon>
        <taxon>Hydroidolina</taxon>
        <taxon>Leptothecata</taxon>
        <taxon>Obeliida</taxon>
        <taxon>Clytiidae</taxon>
        <taxon>Clytia</taxon>
    </lineage>
</organism>
<dbReference type="GeneID" id="136798735"/>
<evidence type="ECO:0000313" key="13">
    <source>
        <dbReference type="Proteomes" id="UP000594262"/>
    </source>
</evidence>
<dbReference type="GO" id="GO:0005251">
    <property type="term" value="F:delayed rectifier potassium channel activity"/>
    <property type="evidence" value="ECO:0007669"/>
    <property type="project" value="TreeGrafter"/>
</dbReference>
<dbReference type="OrthoDB" id="426293at2759"/>
<reference evidence="12" key="1">
    <citation type="submission" date="2021-01" db="UniProtKB">
        <authorList>
            <consortium name="EnsemblMetazoa"/>
        </authorList>
    </citation>
    <scope>IDENTIFICATION</scope>
</reference>
<keyword evidence="4 9" id="KW-1133">Transmembrane helix</keyword>
<keyword evidence="2" id="KW-0813">Transport</keyword>
<proteinExistence type="predicted"/>
<feature type="chain" id="PRO_5029686699" description="Potassium channel domain-containing protein" evidence="10">
    <location>
        <begin position="20"/>
        <end position="499"/>
    </location>
</feature>
<evidence type="ECO:0000256" key="8">
    <source>
        <dbReference type="SAM" id="MobiDB-lite"/>
    </source>
</evidence>
<sequence length="499" mass="56886">MRVTFVIFILLLKYRQIDGSTTPATQNGSVIQQVLQLCTIRYSMLSQFKDLVGCDEVRTLNPLCGRNLTVASSFMPPYVYQDNEKISGILPALLKEIIVDVCCLGCNTLHYLPQKGFIEKYAEQVNKPVDIVIPVQNHINRKTFFNAPYQTLMFVRDISMFGKKVHNPPKDIMSSLFWSMLRTWPLLLMALSMAMAAGCIIWLLDTWTNKRQFPRTLPYGPFEGLWWSFVSMTTVGYGDRTPTSTLARSFAILWIFVGISLFNMYTGTITSVITSELQKTIPFSVYGHRIGVLENVTAPNSTTIMAGGNPIVYKNITSLKNALQNEEIKAIAMESSMMQYYQKDLDDLGSEYFVQLKLEASENGIGFMALDPQLAKMTRNFYEENQDNIYTFWHESHKRYLGIESTLDFHEENSESTQTTIHGKEIFTPNHITFPITIAFTVVVSLACIVVAQLTDRRVQQRKKSMTSQQSSQRSRNGFPPKETENCNNCKEMTVQYKI</sequence>
<dbReference type="GO" id="GO:0008076">
    <property type="term" value="C:voltage-gated potassium channel complex"/>
    <property type="evidence" value="ECO:0007669"/>
    <property type="project" value="InterPro"/>
</dbReference>
<dbReference type="PANTHER" id="PTHR11537:SF252">
    <property type="entry name" value="POTASSIUM VOLTAGE-GATED CHANNEL PROTEIN SHAW"/>
    <property type="match status" value="1"/>
</dbReference>
<evidence type="ECO:0000256" key="7">
    <source>
        <dbReference type="ARBA" id="ARBA00023303"/>
    </source>
</evidence>
<evidence type="ECO:0000313" key="12">
    <source>
        <dbReference type="EnsemblMetazoa" id="CLYHEMP019116.1"/>
    </source>
</evidence>
<keyword evidence="3 9" id="KW-0812">Transmembrane</keyword>
<comment type="subcellular location">
    <subcellularLocation>
        <location evidence="1">Membrane</location>
        <topology evidence="1">Multi-pass membrane protein</topology>
    </subcellularLocation>
</comment>
<dbReference type="AlphaFoldDB" id="A0A7M5X7N0"/>
<dbReference type="SUPFAM" id="SSF53850">
    <property type="entry name" value="Periplasmic binding protein-like II"/>
    <property type="match status" value="1"/>
</dbReference>
<evidence type="ECO:0000256" key="4">
    <source>
        <dbReference type="ARBA" id="ARBA00022989"/>
    </source>
</evidence>
<dbReference type="GO" id="GO:0001508">
    <property type="term" value="P:action potential"/>
    <property type="evidence" value="ECO:0007669"/>
    <property type="project" value="TreeGrafter"/>
</dbReference>
<dbReference type="Gene3D" id="1.10.287.70">
    <property type="match status" value="1"/>
</dbReference>
<dbReference type="RefSeq" id="XP_066911499.1">
    <property type="nucleotide sequence ID" value="XM_067055398.1"/>
</dbReference>
<feature type="transmembrane region" description="Helical" evidence="9">
    <location>
        <begin position="251"/>
        <end position="273"/>
    </location>
</feature>
<protein>
    <recommendedName>
        <fullName evidence="11">Potassium channel domain-containing protein</fullName>
    </recommendedName>
</protein>
<name>A0A7M5X7N0_9CNID</name>
<evidence type="ECO:0000256" key="5">
    <source>
        <dbReference type="ARBA" id="ARBA00023065"/>
    </source>
</evidence>
<feature type="transmembrane region" description="Helical" evidence="9">
    <location>
        <begin position="432"/>
        <end position="454"/>
    </location>
</feature>
<keyword evidence="5" id="KW-0406">Ion transport</keyword>
<keyword evidence="13" id="KW-1185">Reference proteome</keyword>
<evidence type="ECO:0000256" key="3">
    <source>
        <dbReference type="ARBA" id="ARBA00022692"/>
    </source>
</evidence>
<dbReference type="PANTHER" id="PTHR11537">
    <property type="entry name" value="VOLTAGE-GATED POTASSIUM CHANNEL"/>
    <property type="match status" value="1"/>
</dbReference>
<evidence type="ECO:0000256" key="9">
    <source>
        <dbReference type="SAM" id="Phobius"/>
    </source>
</evidence>
<dbReference type="InterPro" id="IPR028325">
    <property type="entry name" value="VG_K_chnl"/>
</dbReference>
<feature type="domain" description="Potassium channel" evidence="11">
    <location>
        <begin position="220"/>
        <end position="274"/>
    </location>
</feature>
<dbReference type="InterPro" id="IPR013099">
    <property type="entry name" value="K_chnl_dom"/>
</dbReference>
<feature type="transmembrane region" description="Helical" evidence="9">
    <location>
        <begin position="183"/>
        <end position="204"/>
    </location>
</feature>
<dbReference type="Pfam" id="PF07885">
    <property type="entry name" value="Ion_trans_2"/>
    <property type="match status" value="1"/>
</dbReference>
<evidence type="ECO:0000256" key="6">
    <source>
        <dbReference type="ARBA" id="ARBA00023136"/>
    </source>
</evidence>
<feature type="region of interest" description="Disordered" evidence="8">
    <location>
        <begin position="460"/>
        <end position="486"/>
    </location>
</feature>
<accession>A0A7M5X7N0</accession>
<keyword evidence="10" id="KW-0732">Signal</keyword>